<proteinExistence type="predicted"/>
<feature type="transmembrane region" description="Helical" evidence="2">
    <location>
        <begin position="185"/>
        <end position="204"/>
    </location>
</feature>
<feature type="region of interest" description="Disordered" evidence="1">
    <location>
        <begin position="1"/>
        <end position="28"/>
    </location>
</feature>
<accession>A0A3P9JI09</accession>
<name>A0A3P9JI09_ORYLA</name>
<organism evidence="3 4">
    <name type="scientific">Oryzias latipes</name>
    <name type="common">Japanese rice fish</name>
    <name type="synonym">Japanese killifish</name>
    <dbReference type="NCBI Taxonomy" id="8090"/>
    <lineage>
        <taxon>Eukaryota</taxon>
        <taxon>Metazoa</taxon>
        <taxon>Chordata</taxon>
        <taxon>Craniata</taxon>
        <taxon>Vertebrata</taxon>
        <taxon>Euteleostomi</taxon>
        <taxon>Actinopterygii</taxon>
        <taxon>Neopterygii</taxon>
        <taxon>Teleostei</taxon>
        <taxon>Neoteleostei</taxon>
        <taxon>Acanthomorphata</taxon>
        <taxon>Ovalentaria</taxon>
        <taxon>Atherinomorphae</taxon>
        <taxon>Beloniformes</taxon>
        <taxon>Adrianichthyidae</taxon>
        <taxon>Oryziinae</taxon>
        <taxon>Oryzias</taxon>
    </lineage>
</organism>
<dbReference type="PANTHER" id="PTHR15503">
    <property type="entry name" value="LDOC1 RELATED"/>
    <property type="match status" value="1"/>
</dbReference>
<evidence type="ECO:0008006" key="5">
    <source>
        <dbReference type="Google" id="ProtNLM"/>
    </source>
</evidence>
<reference evidence="3 4" key="2">
    <citation type="submission" date="2017-04" db="EMBL/GenBank/DDBJ databases">
        <title>CpG methylation of centromeres and impact of large insertions on vertebrate speciation.</title>
        <authorList>
            <person name="Ichikawa K."/>
            <person name="Yoshimura J."/>
            <person name="Morishita S."/>
        </authorList>
    </citation>
    <scope>NUCLEOTIDE SEQUENCE</scope>
    <source>
        <strain evidence="3 4">HSOK</strain>
    </source>
</reference>
<reference evidence="3" key="3">
    <citation type="submission" date="2025-08" db="UniProtKB">
        <authorList>
            <consortium name="Ensembl"/>
        </authorList>
    </citation>
    <scope>IDENTIFICATION</scope>
    <source>
        <strain evidence="3">HSOK</strain>
    </source>
</reference>
<evidence type="ECO:0000313" key="4">
    <source>
        <dbReference type="Proteomes" id="UP000265200"/>
    </source>
</evidence>
<dbReference type="PANTHER" id="PTHR15503:SF36">
    <property type="entry name" value="RETROTRANSPOSON GAG-LIKE PROTEIN 5"/>
    <property type="match status" value="1"/>
</dbReference>
<evidence type="ECO:0000313" key="3">
    <source>
        <dbReference type="Ensembl" id="ENSORLP00015031899.1"/>
    </source>
</evidence>
<evidence type="ECO:0000256" key="2">
    <source>
        <dbReference type="SAM" id="Phobius"/>
    </source>
</evidence>
<feature type="region of interest" description="Disordered" evidence="1">
    <location>
        <begin position="72"/>
        <end position="105"/>
    </location>
</feature>
<feature type="compositionally biased region" description="Basic and acidic residues" evidence="1">
    <location>
        <begin position="1"/>
        <end position="10"/>
    </location>
</feature>
<keyword evidence="2" id="KW-0812">Transmembrane</keyword>
<protein>
    <recommendedName>
        <fullName evidence="5">DUF4939 domain-containing protein</fullName>
    </recommendedName>
</protein>
<reference evidence="3" key="4">
    <citation type="submission" date="2025-09" db="UniProtKB">
        <authorList>
            <consortium name="Ensembl"/>
        </authorList>
    </citation>
    <scope>IDENTIFICATION</scope>
    <source>
        <strain evidence="3">HSOK</strain>
    </source>
</reference>
<sequence length="238" mass="26254">EDAPETERRKAPAMPNELAQTPDPADPEGLRHAVNQQRAFLELHSNAISRMSKIQEDLLSRLNGMMQKLTDLPGQMSNSVTTATLPTSGNTSTNPPVPTPENFRLQPEPFYGDLEACSGFLLQCQLLFHQAPRYYSSDPSKITLIVNSLRNKALQWAQAFLATLVKLKPCPNGNHRPRAKNYSNFWASPIFIGASLEIIAPLLLRSLNSHPLLNPSSGTPPLKPPSTNLRNCLFPPPS</sequence>
<dbReference type="Ensembl" id="ENSORLT00015023407.1">
    <property type="protein sequence ID" value="ENSORLP00015031899.1"/>
    <property type="gene ID" value="ENSORLG00015016393.1"/>
</dbReference>
<keyword evidence="2" id="KW-0472">Membrane</keyword>
<evidence type="ECO:0000256" key="1">
    <source>
        <dbReference type="SAM" id="MobiDB-lite"/>
    </source>
</evidence>
<dbReference type="AlphaFoldDB" id="A0A3P9JI09"/>
<dbReference type="Proteomes" id="UP000265200">
    <property type="component" value="Chromosome 2"/>
</dbReference>
<feature type="compositionally biased region" description="Polar residues" evidence="1">
    <location>
        <begin position="75"/>
        <end position="94"/>
    </location>
</feature>
<dbReference type="InterPro" id="IPR032567">
    <property type="entry name" value="RTL1-rel"/>
</dbReference>
<reference key="1">
    <citation type="journal article" date="2007" name="Nature">
        <title>The medaka draft genome and insights into vertebrate genome evolution.</title>
        <authorList>
            <person name="Kasahara M."/>
            <person name="Naruse K."/>
            <person name="Sasaki S."/>
            <person name="Nakatani Y."/>
            <person name="Qu W."/>
            <person name="Ahsan B."/>
            <person name="Yamada T."/>
            <person name="Nagayasu Y."/>
            <person name="Doi K."/>
            <person name="Kasai Y."/>
            <person name="Jindo T."/>
            <person name="Kobayashi D."/>
            <person name="Shimada A."/>
            <person name="Toyoda A."/>
            <person name="Kuroki Y."/>
            <person name="Fujiyama A."/>
            <person name="Sasaki T."/>
            <person name="Shimizu A."/>
            <person name="Asakawa S."/>
            <person name="Shimizu N."/>
            <person name="Hashimoto S."/>
            <person name="Yang J."/>
            <person name="Lee Y."/>
            <person name="Matsushima K."/>
            <person name="Sugano S."/>
            <person name="Sakaizumi M."/>
            <person name="Narita T."/>
            <person name="Ohishi K."/>
            <person name="Haga S."/>
            <person name="Ohta F."/>
            <person name="Nomoto H."/>
            <person name="Nogata K."/>
            <person name="Morishita T."/>
            <person name="Endo T."/>
            <person name="Shin-I T."/>
            <person name="Takeda H."/>
            <person name="Morishita S."/>
            <person name="Kohara Y."/>
        </authorList>
    </citation>
    <scope>NUCLEOTIDE SEQUENCE [LARGE SCALE GENOMIC DNA]</scope>
    <source>
        <strain>Hd-rR</strain>
    </source>
</reference>
<keyword evidence="2" id="KW-1133">Transmembrane helix</keyword>
<feature type="region of interest" description="Disordered" evidence="1">
    <location>
        <begin position="215"/>
        <end position="238"/>
    </location>
</feature>